<feature type="transmembrane region" description="Helical" evidence="7">
    <location>
        <begin position="151"/>
        <end position="172"/>
    </location>
</feature>
<feature type="transmembrane region" description="Helical" evidence="7">
    <location>
        <begin position="33"/>
        <end position="54"/>
    </location>
</feature>
<sequence length="346" mass="35336">MGGTLRWGSLARVALLAAIWGSSFLWIKLALRGFSPVEVALVRVGLGAAVLLALSRVRGIGLPRGLGTWGHLTVAAFFNNALPYALFAFGEETVDSSVAGVINATTPLWTLLLAVVVGSGKRLSPAQVAGLFLGFAGVLLILAPWQAKGAFGPGAAMIMIAAFSYAISYLYLDRFLAARGLDPVVLCGAQLAAATAMLAAVLPFTGDLAVDVRFDAFAAIAVLGILGTGVAIFLNYRLLLDDGPAVASSVIYLLPPVSVLLGALALGEPFGIRMALGIAIVLGGIALSRRKAADADETSDLSGPSDAFDASDFSGVSTAPEDAETSDAAHEPVGSASPTPLATTRA</sequence>
<dbReference type="PANTHER" id="PTHR32322">
    <property type="entry name" value="INNER MEMBRANE TRANSPORTER"/>
    <property type="match status" value="1"/>
</dbReference>
<protein>
    <submittedName>
        <fullName evidence="9">DMT family transporter</fullName>
    </submittedName>
</protein>
<feature type="compositionally biased region" description="Polar residues" evidence="6">
    <location>
        <begin position="336"/>
        <end position="346"/>
    </location>
</feature>
<evidence type="ECO:0000313" key="9">
    <source>
        <dbReference type="EMBL" id="MEU8138853.1"/>
    </source>
</evidence>
<name>A0ABV3DSZ2_9ACTN</name>
<dbReference type="RefSeq" id="WP_358362583.1">
    <property type="nucleotide sequence ID" value="NZ_JBEZFP010000142.1"/>
</dbReference>
<dbReference type="EMBL" id="JBEZFP010000142">
    <property type="protein sequence ID" value="MEU8138853.1"/>
    <property type="molecule type" value="Genomic_DNA"/>
</dbReference>
<dbReference type="InterPro" id="IPR037185">
    <property type="entry name" value="EmrE-like"/>
</dbReference>
<feature type="transmembrane region" description="Helical" evidence="7">
    <location>
        <begin position="270"/>
        <end position="287"/>
    </location>
</feature>
<feature type="transmembrane region" description="Helical" evidence="7">
    <location>
        <begin position="7"/>
        <end position="27"/>
    </location>
</feature>
<feature type="transmembrane region" description="Helical" evidence="7">
    <location>
        <begin position="128"/>
        <end position="145"/>
    </location>
</feature>
<comment type="subcellular location">
    <subcellularLocation>
        <location evidence="1">Membrane</location>
        <topology evidence="1">Multi-pass membrane protein</topology>
    </subcellularLocation>
</comment>
<keyword evidence="10" id="KW-1185">Reference proteome</keyword>
<dbReference type="InterPro" id="IPR050638">
    <property type="entry name" value="AA-Vitamin_Transporters"/>
</dbReference>
<evidence type="ECO:0000256" key="2">
    <source>
        <dbReference type="ARBA" id="ARBA00007362"/>
    </source>
</evidence>
<evidence type="ECO:0000313" key="10">
    <source>
        <dbReference type="Proteomes" id="UP001551482"/>
    </source>
</evidence>
<comment type="similarity">
    <text evidence="2">Belongs to the EamA transporter family.</text>
</comment>
<dbReference type="PANTHER" id="PTHR32322:SF9">
    <property type="entry name" value="AMINO-ACID METABOLITE EFFLUX PUMP-RELATED"/>
    <property type="match status" value="1"/>
</dbReference>
<gene>
    <name evidence="9" type="ORF">AB0C36_35795</name>
</gene>
<reference evidence="9 10" key="1">
    <citation type="submission" date="2024-06" db="EMBL/GenBank/DDBJ databases">
        <title>The Natural Products Discovery Center: Release of the First 8490 Sequenced Strains for Exploring Actinobacteria Biosynthetic Diversity.</title>
        <authorList>
            <person name="Kalkreuter E."/>
            <person name="Kautsar S.A."/>
            <person name="Yang D."/>
            <person name="Bader C.D."/>
            <person name="Teijaro C.N."/>
            <person name="Fluegel L."/>
            <person name="Davis C.M."/>
            <person name="Simpson J.R."/>
            <person name="Lauterbach L."/>
            <person name="Steele A.D."/>
            <person name="Gui C."/>
            <person name="Meng S."/>
            <person name="Li G."/>
            <person name="Viehrig K."/>
            <person name="Ye F."/>
            <person name="Su P."/>
            <person name="Kiefer A.F."/>
            <person name="Nichols A."/>
            <person name="Cepeda A.J."/>
            <person name="Yan W."/>
            <person name="Fan B."/>
            <person name="Jiang Y."/>
            <person name="Adhikari A."/>
            <person name="Zheng C.-J."/>
            <person name="Schuster L."/>
            <person name="Cowan T.M."/>
            <person name="Smanski M.J."/>
            <person name="Chevrette M.G."/>
            <person name="De Carvalho L.P.S."/>
            <person name="Shen B."/>
        </authorList>
    </citation>
    <scope>NUCLEOTIDE SEQUENCE [LARGE SCALE GENOMIC DNA]</scope>
    <source>
        <strain evidence="9 10">NPDC048946</strain>
    </source>
</reference>
<dbReference type="InterPro" id="IPR000620">
    <property type="entry name" value="EamA_dom"/>
</dbReference>
<evidence type="ECO:0000256" key="4">
    <source>
        <dbReference type="ARBA" id="ARBA00022989"/>
    </source>
</evidence>
<feature type="domain" description="EamA" evidence="8">
    <location>
        <begin position="14"/>
        <end position="142"/>
    </location>
</feature>
<evidence type="ECO:0000256" key="5">
    <source>
        <dbReference type="ARBA" id="ARBA00023136"/>
    </source>
</evidence>
<comment type="caution">
    <text evidence="9">The sequence shown here is derived from an EMBL/GenBank/DDBJ whole genome shotgun (WGS) entry which is preliminary data.</text>
</comment>
<keyword evidence="4 7" id="KW-1133">Transmembrane helix</keyword>
<dbReference type="Pfam" id="PF00892">
    <property type="entry name" value="EamA"/>
    <property type="match status" value="2"/>
</dbReference>
<dbReference type="SUPFAM" id="SSF103481">
    <property type="entry name" value="Multidrug resistance efflux transporter EmrE"/>
    <property type="match status" value="2"/>
</dbReference>
<dbReference type="Proteomes" id="UP001551482">
    <property type="component" value="Unassembled WGS sequence"/>
</dbReference>
<evidence type="ECO:0000256" key="7">
    <source>
        <dbReference type="SAM" id="Phobius"/>
    </source>
</evidence>
<feature type="transmembrane region" description="Helical" evidence="7">
    <location>
        <begin position="66"/>
        <end position="86"/>
    </location>
</feature>
<feature type="region of interest" description="Disordered" evidence="6">
    <location>
        <begin position="296"/>
        <end position="346"/>
    </location>
</feature>
<feature type="transmembrane region" description="Helical" evidence="7">
    <location>
        <begin position="184"/>
        <end position="204"/>
    </location>
</feature>
<evidence type="ECO:0000256" key="1">
    <source>
        <dbReference type="ARBA" id="ARBA00004141"/>
    </source>
</evidence>
<feature type="transmembrane region" description="Helical" evidence="7">
    <location>
        <begin position="246"/>
        <end position="264"/>
    </location>
</feature>
<accession>A0ABV3DSZ2</accession>
<organism evidence="9 10">
    <name type="scientific">Streptodolium elevatio</name>
    <dbReference type="NCBI Taxonomy" id="3157996"/>
    <lineage>
        <taxon>Bacteria</taxon>
        <taxon>Bacillati</taxon>
        <taxon>Actinomycetota</taxon>
        <taxon>Actinomycetes</taxon>
        <taxon>Kitasatosporales</taxon>
        <taxon>Streptomycetaceae</taxon>
        <taxon>Streptodolium</taxon>
    </lineage>
</organism>
<keyword evidence="5 7" id="KW-0472">Membrane</keyword>
<feature type="transmembrane region" description="Helical" evidence="7">
    <location>
        <begin position="216"/>
        <end position="234"/>
    </location>
</feature>
<feature type="transmembrane region" description="Helical" evidence="7">
    <location>
        <begin position="98"/>
        <end position="116"/>
    </location>
</feature>
<proteinExistence type="inferred from homology"/>
<feature type="domain" description="EamA" evidence="8">
    <location>
        <begin position="153"/>
        <end position="288"/>
    </location>
</feature>
<evidence type="ECO:0000259" key="8">
    <source>
        <dbReference type="Pfam" id="PF00892"/>
    </source>
</evidence>
<evidence type="ECO:0000256" key="3">
    <source>
        <dbReference type="ARBA" id="ARBA00022692"/>
    </source>
</evidence>
<evidence type="ECO:0000256" key="6">
    <source>
        <dbReference type="SAM" id="MobiDB-lite"/>
    </source>
</evidence>
<keyword evidence="3 7" id="KW-0812">Transmembrane</keyword>